<proteinExistence type="inferred from homology"/>
<evidence type="ECO:0000313" key="8">
    <source>
        <dbReference type="Proteomes" id="UP000824110"/>
    </source>
</evidence>
<name>A0A9D1SJ28_9FIRM</name>
<keyword evidence="4" id="KW-0808">Transferase</keyword>
<dbReference type="Pfam" id="PF06925">
    <property type="entry name" value="MGDG_synth"/>
    <property type="match status" value="1"/>
</dbReference>
<dbReference type="PANTHER" id="PTHR43025:SF3">
    <property type="entry name" value="MONOGALACTOSYLDIACYLGLYCEROL SYNTHASE 1, CHLOROPLASTIC"/>
    <property type="match status" value="1"/>
</dbReference>
<dbReference type="PANTHER" id="PTHR43025">
    <property type="entry name" value="MONOGALACTOSYLDIACYLGLYCEROL SYNTHASE"/>
    <property type="match status" value="1"/>
</dbReference>
<dbReference type="Pfam" id="PF04101">
    <property type="entry name" value="Glyco_tran_28_C"/>
    <property type="match status" value="1"/>
</dbReference>
<dbReference type="InterPro" id="IPR007235">
    <property type="entry name" value="Glyco_trans_28_C"/>
</dbReference>
<sequence length="427" mass="48031">MNERAKRVLILTVTAGNGHNSCAKAMAAQLKECGAEVKIVDYFTSWHTPYQRWTVDDGYNLACTYALRVYNACYKAEKRRPPQRRYSRKVLAQKLALCVEEELLALLDEFRPDVIYCTHFYPAVAIGDARLVTDIPAKLYLTTFDYTLCPYWDGAIGVDYINLATPDFVDECLRLGYRREQFLYCGIPVAAKFSEEIEKPAARRELGIAEDMFTVMVMFGGGQWSGGYKIFRQVLAAVEGAPAPVQIIMINGRNKKDKDRIDRLLDNGMYRGHRIVNVGFTDRIELYMSASDVIVTKLGGTSATECINKLLPIVAAEKLLPQQEADNAVYLRARGAALTYRNTAQLSAHLLHLMTDDKFREGIKEAQRALRLGGIKELAEHILSQPYAEYSGPILTKVIKKRIYAAMDERDRLARRSLKGGDSGSVD</sequence>
<evidence type="ECO:0008006" key="9">
    <source>
        <dbReference type="Google" id="ProtNLM"/>
    </source>
</evidence>
<dbReference type="GO" id="GO:0016020">
    <property type="term" value="C:membrane"/>
    <property type="evidence" value="ECO:0007669"/>
    <property type="project" value="UniProtKB-SubCell"/>
</dbReference>
<evidence type="ECO:0000313" key="7">
    <source>
        <dbReference type="EMBL" id="HIU61805.1"/>
    </source>
</evidence>
<dbReference type="InterPro" id="IPR009695">
    <property type="entry name" value="Diacylglyc_glucosyltr_N"/>
</dbReference>
<reference evidence="7" key="1">
    <citation type="submission" date="2020-10" db="EMBL/GenBank/DDBJ databases">
        <authorList>
            <person name="Gilroy R."/>
        </authorList>
    </citation>
    <scope>NUCLEOTIDE SEQUENCE</scope>
    <source>
        <strain evidence="7">CHK195-12923</strain>
    </source>
</reference>
<comment type="similarity">
    <text evidence="2">Belongs to the glycosyltransferase 28 family.</text>
</comment>
<dbReference type="GO" id="GO:0016758">
    <property type="term" value="F:hexosyltransferase activity"/>
    <property type="evidence" value="ECO:0007669"/>
    <property type="project" value="InterPro"/>
</dbReference>
<reference evidence="7" key="2">
    <citation type="journal article" date="2021" name="PeerJ">
        <title>Extensive microbial diversity within the chicken gut microbiome revealed by metagenomics and culture.</title>
        <authorList>
            <person name="Gilroy R."/>
            <person name="Ravi A."/>
            <person name="Getino M."/>
            <person name="Pursley I."/>
            <person name="Horton D.L."/>
            <person name="Alikhan N.F."/>
            <person name="Baker D."/>
            <person name="Gharbi K."/>
            <person name="Hall N."/>
            <person name="Watson M."/>
            <person name="Adriaenssens E.M."/>
            <person name="Foster-Nyarko E."/>
            <person name="Jarju S."/>
            <person name="Secka A."/>
            <person name="Antonio M."/>
            <person name="Oren A."/>
            <person name="Chaudhuri R.R."/>
            <person name="La Ragione R."/>
            <person name="Hildebrand F."/>
            <person name="Pallen M.J."/>
        </authorList>
    </citation>
    <scope>NUCLEOTIDE SEQUENCE</scope>
    <source>
        <strain evidence="7">CHK195-12923</strain>
    </source>
</reference>
<dbReference type="EMBL" id="DVNE01000040">
    <property type="protein sequence ID" value="HIU61805.1"/>
    <property type="molecule type" value="Genomic_DNA"/>
</dbReference>
<evidence type="ECO:0000256" key="2">
    <source>
        <dbReference type="ARBA" id="ARBA00006962"/>
    </source>
</evidence>
<evidence type="ECO:0000256" key="3">
    <source>
        <dbReference type="ARBA" id="ARBA00022676"/>
    </source>
</evidence>
<feature type="domain" description="Glycosyl transferase family 28 C-terminal" evidence="5">
    <location>
        <begin position="221"/>
        <end position="359"/>
    </location>
</feature>
<protein>
    <recommendedName>
        <fullName evidence="9">Glycosyltransferase</fullName>
    </recommendedName>
</protein>
<evidence type="ECO:0000256" key="1">
    <source>
        <dbReference type="ARBA" id="ARBA00004370"/>
    </source>
</evidence>
<evidence type="ECO:0000256" key="4">
    <source>
        <dbReference type="ARBA" id="ARBA00022679"/>
    </source>
</evidence>
<dbReference type="Gene3D" id="3.40.50.2000">
    <property type="entry name" value="Glycogen Phosphorylase B"/>
    <property type="match status" value="1"/>
</dbReference>
<comment type="caution">
    <text evidence="7">The sequence shown here is derived from an EMBL/GenBank/DDBJ whole genome shotgun (WGS) entry which is preliminary data.</text>
</comment>
<gene>
    <name evidence="7" type="ORF">IAB69_04075</name>
</gene>
<dbReference type="AlphaFoldDB" id="A0A9D1SJ28"/>
<dbReference type="InterPro" id="IPR050519">
    <property type="entry name" value="Glycosyltransf_28_UgtP"/>
</dbReference>
<organism evidence="7 8">
    <name type="scientific">Candidatus Coproplasma excrementigallinarum</name>
    <dbReference type="NCBI Taxonomy" id="2840747"/>
    <lineage>
        <taxon>Bacteria</taxon>
        <taxon>Bacillati</taxon>
        <taxon>Bacillota</taxon>
        <taxon>Clostridia</taxon>
        <taxon>Eubacteriales</taxon>
        <taxon>Candidatus Coproplasma</taxon>
    </lineage>
</organism>
<comment type="subcellular location">
    <subcellularLocation>
        <location evidence="1">Membrane</location>
    </subcellularLocation>
</comment>
<evidence type="ECO:0000259" key="5">
    <source>
        <dbReference type="Pfam" id="PF04101"/>
    </source>
</evidence>
<dbReference type="SUPFAM" id="SSF53756">
    <property type="entry name" value="UDP-Glycosyltransferase/glycogen phosphorylase"/>
    <property type="match status" value="1"/>
</dbReference>
<keyword evidence="3" id="KW-0328">Glycosyltransferase</keyword>
<dbReference type="GO" id="GO:0009247">
    <property type="term" value="P:glycolipid biosynthetic process"/>
    <property type="evidence" value="ECO:0007669"/>
    <property type="project" value="InterPro"/>
</dbReference>
<dbReference type="Proteomes" id="UP000824110">
    <property type="component" value="Unassembled WGS sequence"/>
</dbReference>
<feature type="domain" description="Diacylglycerol glucosyltransferase N-terminal" evidence="6">
    <location>
        <begin position="19"/>
        <end position="189"/>
    </location>
</feature>
<evidence type="ECO:0000259" key="6">
    <source>
        <dbReference type="Pfam" id="PF06925"/>
    </source>
</evidence>
<accession>A0A9D1SJ28</accession>